<dbReference type="AlphaFoldDB" id="A0AB39MNR0"/>
<dbReference type="InterPro" id="IPR013324">
    <property type="entry name" value="RNA_pol_sigma_r3/r4-like"/>
</dbReference>
<evidence type="ECO:0000256" key="2">
    <source>
        <dbReference type="ARBA" id="ARBA00023015"/>
    </source>
</evidence>
<dbReference type="SUPFAM" id="SSF88659">
    <property type="entry name" value="Sigma3 and sigma4 domains of RNA polymerase sigma factors"/>
    <property type="match status" value="1"/>
</dbReference>
<dbReference type="Gene3D" id="1.10.1740.10">
    <property type="match status" value="1"/>
</dbReference>
<evidence type="ECO:0000259" key="6">
    <source>
        <dbReference type="Pfam" id="PF08281"/>
    </source>
</evidence>
<protein>
    <submittedName>
        <fullName evidence="7">RNA polymerase sigma factor</fullName>
    </submittedName>
</protein>
<accession>A0AB39MNR0</accession>
<evidence type="ECO:0000313" key="7">
    <source>
        <dbReference type="EMBL" id="XDQ07642.1"/>
    </source>
</evidence>
<dbReference type="SUPFAM" id="SSF88946">
    <property type="entry name" value="Sigma2 domain of RNA polymerase sigma factors"/>
    <property type="match status" value="1"/>
</dbReference>
<organism evidence="7">
    <name type="scientific">Streptomyces sp. R08</name>
    <dbReference type="NCBI Taxonomy" id="3238624"/>
    <lineage>
        <taxon>Bacteria</taxon>
        <taxon>Bacillati</taxon>
        <taxon>Actinomycetota</taxon>
        <taxon>Actinomycetes</taxon>
        <taxon>Kitasatosporales</taxon>
        <taxon>Streptomycetaceae</taxon>
        <taxon>Streptomyces</taxon>
    </lineage>
</organism>
<gene>
    <name evidence="7" type="ORF">AB5J58_49030</name>
</gene>
<proteinExistence type="inferred from homology"/>
<dbReference type="InterPro" id="IPR039425">
    <property type="entry name" value="RNA_pol_sigma-70-like"/>
</dbReference>
<keyword evidence="2" id="KW-0805">Transcription regulation</keyword>
<comment type="similarity">
    <text evidence="1">Belongs to the sigma-70 factor family. ECF subfamily.</text>
</comment>
<keyword evidence="5" id="KW-0804">Transcription</keyword>
<dbReference type="InterPro" id="IPR036388">
    <property type="entry name" value="WH-like_DNA-bd_sf"/>
</dbReference>
<dbReference type="GO" id="GO:0003677">
    <property type="term" value="F:DNA binding"/>
    <property type="evidence" value="ECO:0007669"/>
    <property type="project" value="UniProtKB-KW"/>
</dbReference>
<dbReference type="Pfam" id="PF08281">
    <property type="entry name" value="Sigma70_r4_2"/>
    <property type="match status" value="1"/>
</dbReference>
<dbReference type="RefSeq" id="WP_369192413.1">
    <property type="nucleotide sequence ID" value="NZ_CP163431.1"/>
</dbReference>
<feature type="domain" description="RNA polymerase sigma factor 70 region 4 type 2" evidence="6">
    <location>
        <begin position="123"/>
        <end position="168"/>
    </location>
</feature>
<sequence length="196" mass="22293">MVRRAGEPAPFRQDQGREGYDEFANFVRAEHKRLVRFVATLGATWEEAEDAVSEVLIDLLPRWHEIRSPRAYCRLAAERTYVNSEVRLRKAPDAAVRGFWGPAPQGAADAYEGLEHDDALRHLRLLDQEQRRVMAFLYDGYSPDEIAKLLNKKAATVRSNIRHARKRLKKAIADEQALELSEAGAQLETKRDLGGK</sequence>
<dbReference type="EMBL" id="CP163431">
    <property type="protein sequence ID" value="XDQ07642.1"/>
    <property type="molecule type" value="Genomic_DNA"/>
</dbReference>
<dbReference type="InterPro" id="IPR013249">
    <property type="entry name" value="RNA_pol_sigma70_r4_t2"/>
</dbReference>
<reference evidence="7" key="1">
    <citation type="submission" date="2024-07" db="EMBL/GenBank/DDBJ databases">
        <authorList>
            <person name="Yu S.T."/>
        </authorList>
    </citation>
    <scope>NUCLEOTIDE SEQUENCE</scope>
    <source>
        <strain evidence="7">R08</strain>
    </source>
</reference>
<dbReference type="InterPro" id="IPR013325">
    <property type="entry name" value="RNA_pol_sigma_r2"/>
</dbReference>
<evidence type="ECO:0000256" key="1">
    <source>
        <dbReference type="ARBA" id="ARBA00010641"/>
    </source>
</evidence>
<dbReference type="GO" id="GO:0006352">
    <property type="term" value="P:DNA-templated transcription initiation"/>
    <property type="evidence" value="ECO:0007669"/>
    <property type="project" value="InterPro"/>
</dbReference>
<dbReference type="PANTHER" id="PTHR43133:SF8">
    <property type="entry name" value="RNA POLYMERASE SIGMA FACTOR HI_1459-RELATED"/>
    <property type="match status" value="1"/>
</dbReference>
<evidence type="ECO:0000256" key="5">
    <source>
        <dbReference type="ARBA" id="ARBA00023163"/>
    </source>
</evidence>
<keyword evidence="4" id="KW-0238">DNA-binding</keyword>
<dbReference type="GO" id="GO:0016987">
    <property type="term" value="F:sigma factor activity"/>
    <property type="evidence" value="ECO:0007669"/>
    <property type="project" value="UniProtKB-KW"/>
</dbReference>
<keyword evidence="3" id="KW-0731">Sigma factor</keyword>
<evidence type="ECO:0000256" key="4">
    <source>
        <dbReference type="ARBA" id="ARBA00023125"/>
    </source>
</evidence>
<dbReference type="PANTHER" id="PTHR43133">
    <property type="entry name" value="RNA POLYMERASE ECF-TYPE SIGMA FACTO"/>
    <property type="match status" value="1"/>
</dbReference>
<dbReference type="Gene3D" id="1.10.10.10">
    <property type="entry name" value="Winged helix-like DNA-binding domain superfamily/Winged helix DNA-binding domain"/>
    <property type="match status" value="1"/>
</dbReference>
<name>A0AB39MNR0_9ACTN</name>
<evidence type="ECO:0000256" key="3">
    <source>
        <dbReference type="ARBA" id="ARBA00023082"/>
    </source>
</evidence>